<organism evidence="1 2">
    <name type="scientific">Methanospirillum purgamenti</name>
    <dbReference type="NCBI Taxonomy" id="2834276"/>
    <lineage>
        <taxon>Archaea</taxon>
        <taxon>Methanobacteriati</taxon>
        <taxon>Methanobacteriota</taxon>
        <taxon>Stenosarchaea group</taxon>
        <taxon>Methanomicrobia</taxon>
        <taxon>Methanomicrobiales</taxon>
        <taxon>Methanospirillaceae</taxon>
        <taxon>Methanospirillum</taxon>
    </lineage>
</organism>
<keyword evidence="2" id="KW-1185">Reference proteome</keyword>
<reference evidence="1 2" key="1">
    <citation type="submission" date="2021-05" db="EMBL/GenBank/DDBJ databases">
        <title>A novel Methanospirillum isolate from a pyrite-forming mixed culture.</title>
        <authorList>
            <person name="Bunk B."/>
            <person name="Sproer C."/>
            <person name="Spring S."/>
            <person name="Pester M."/>
        </authorList>
    </citation>
    <scope>NUCLEOTIDE SEQUENCE [LARGE SCALE GENOMIC DNA]</scope>
    <source>
        <strain evidence="1 2">J.3.6.1-F.2.7.3</strain>
    </source>
</reference>
<dbReference type="GeneID" id="65097112"/>
<dbReference type="RefSeq" id="WP_214421178.1">
    <property type="nucleotide sequence ID" value="NZ_CP075546.1"/>
</dbReference>
<evidence type="ECO:0000313" key="1">
    <source>
        <dbReference type="EMBL" id="QVV90407.1"/>
    </source>
</evidence>
<proteinExistence type="predicted"/>
<dbReference type="Proteomes" id="UP000680656">
    <property type="component" value="Chromosome"/>
</dbReference>
<evidence type="ECO:0008006" key="3">
    <source>
        <dbReference type="Google" id="ProtNLM"/>
    </source>
</evidence>
<dbReference type="KEGG" id="mrtj:KHC33_07970"/>
<dbReference type="EMBL" id="CP075546">
    <property type="protein sequence ID" value="QVV90407.1"/>
    <property type="molecule type" value="Genomic_DNA"/>
</dbReference>
<sequence length="69" mass="8212">MITIDQVESVIHNLPQDLRERALQYIEELNKEYRQSEKKFSFDWVGDLEDEEPSLSTVEIQHKIHTLKA</sequence>
<evidence type="ECO:0000313" key="2">
    <source>
        <dbReference type="Proteomes" id="UP000680656"/>
    </source>
</evidence>
<gene>
    <name evidence="1" type="ORF">KHC33_07970</name>
</gene>
<name>A0A8E7B4N0_9EURY</name>
<accession>A0A8E7B4N0</accession>
<dbReference type="AlphaFoldDB" id="A0A8E7B4N0"/>
<protein>
    <recommendedName>
        <fullName evidence="3">DUF2281 domain-containing protein</fullName>
    </recommendedName>
</protein>